<proteinExistence type="predicted"/>
<dbReference type="AlphaFoldDB" id="A0A9W6RBB0"/>
<sequence>MSWVFVLHTGRADEREHMMFWDSGPARWVIEQIRVTVTDEHLKDGIRRHQESGERMFSVSDFPEPQIAQEIAVILGPLLWAARREWSPGNDPGMTDAIEELVDLTREWLANVNDQRRAEGRPELHPSLD</sequence>
<dbReference type="EMBL" id="BSTI01000027">
    <property type="protein sequence ID" value="GLY70825.1"/>
    <property type="molecule type" value="Genomic_DNA"/>
</dbReference>
<dbReference type="Proteomes" id="UP001165136">
    <property type="component" value="Unassembled WGS sequence"/>
</dbReference>
<dbReference type="RefSeq" id="WP_027945558.1">
    <property type="nucleotide sequence ID" value="NZ_BSTI01000027.1"/>
</dbReference>
<accession>A0A9W6RBB0</accession>
<evidence type="ECO:0000313" key="2">
    <source>
        <dbReference type="Proteomes" id="UP001165136"/>
    </source>
</evidence>
<evidence type="ECO:0000313" key="1">
    <source>
        <dbReference type="EMBL" id="GLY70825.1"/>
    </source>
</evidence>
<name>A0A9W6RBB0_9PSEU</name>
<reference evidence="1" key="1">
    <citation type="submission" date="2023-03" db="EMBL/GenBank/DDBJ databases">
        <title>Amycolatopsis taiwanensis NBRC 103393.</title>
        <authorList>
            <person name="Ichikawa N."/>
            <person name="Sato H."/>
            <person name="Tonouchi N."/>
        </authorList>
    </citation>
    <scope>NUCLEOTIDE SEQUENCE</scope>
    <source>
        <strain evidence="1">NBRC 103393</strain>
    </source>
</reference>
<keyword evidence="2" id="KW-1185">Reference proteome</keyword>
<gene>
    <name evidence="1" type="ORF">Atai01_74440</name>
</gene>
<comment type="caution">
    <text evidence="1">The sequence shown here is derived from an EMBL/GenBank/DDBJ whole genome shotgun (WGS) entry which is preliminary data.</text>
</comment>
<organism evidence="1 2">
    <name type="scientific">Amycolatopsis taiwanensis</name>
    <dbReference type="NCBI Taxonomy" id="342230"/>
    <lineage>
        <taxon>Bacteria</taxon>
        <taxon>Bacillati</taxon>
        <taxon>Actinomycetota</taxon>
        <taxon>Actinomycetes</taxon>
        <taxon>Pseudonocardiales</taxon>
        <taxon>Pseudonocardiaceae</taxon>
        <taxon>Amycolatopsis</taxon>
    </lineage>
</organism>
<protein>
    <submittedName>
        <fullName evidence="1">Uncharacterized protein</fullName>
    </submittedName>
</protein>